<gene>
    <name evidence="2" type="ORF">DNK44_15430</name>
</gene>
<dbReference type="Proteomes" id="UP000293172">
    <property type="component" value="Unassembled WGS sequence"/>
</dbReference>
<organism evidence="2 3">
    <name type="scientific">Phytopseudomonas dryadis</name>
    <dbReference type="NCBI Taxonomy" id="2487520"/>
    <lineage>
        <taxon>Bacteria</taxon>
        <taxon>Pseudomonadati</taxon>
        <taxon>Pseudomonadota</taxon>
        <taxon>Gammaproteobacteria</taxon>
        <taxon>Pseudomonadales</taxon>
        <taxon>Pseudomonadaceae</taxon>
        <taxon>Phytopseudomonas</taxon>
    </lineage>
</organism>
<comment type="caution">
    <text evidence="2">The sequence shown here is derived from an EMBL/GenBank/DDBJ whole genome shotgun (WGS) entry which is preliminary data.</text>
</comment>
<protein>
    <submittedName>
        <fullName evidence="2">Ferredoxin</fullName>
    </submittedName>
</protein>
<dbReference type="OrthoDB" id="9176965at2"/>
<dbReference type="AlphaFoldDB" id="A0A4Q9QYH8"/>
<accession>A0A4Q9QYH8</accession>
<keyword evidence="1" id="KW-0472">Membrane</keyword>
<keyword evidence="1" id="KW-1133">Transmembrane helix</keyword>
<reference evidence="2 3" key="1">
    <citation type="submission" date="2018-06" db="EMBL/GenBank/DDBJ databases">
        <title>Three novel Pseudomonas species isolated from symptomatic oak.</title>
        <authorList>
            <person name="Bueno-Gonzalez V."/>
            <person name="Brady C."/>
        </authorList>
    </citation>
    <scope>NUCLEOTIDE SEQUENCE [LARGE SCALE GENOMIC DNA]</scope>
    <source>
        <strain evidence="2 3">P6B</strain>
    </source>
</reference>
<name>A0A4Q9QYH8_9GAMM</name>
<dbReference type="EMBL" id="QJUL01000022">
    <property type="protein sequence ID" value="TBU90252.1"/>
    <property type="molecule type" value="Genomic_DNA"/>
</dbReference>
<sequence length="826" mass="91499">MDAINERKSLATLFAGLGIEVLWLASTLALPIWLPLPLAAAIWLLLFPLQWWQDRYRGRVGLRTTQLATGWTIGLGFALCLAVDGLPGYLLGLFSILAGLYGLSLFERYAGLRLTRARPAAEPLPPEVMPSRGRSAWNGPAPETTPQGEPVRVLGASEIAMGGPQLCDYLLPDGAIISNASPSATFSEDGRYFVSPVPSRDRWGLLLYDRQEQRLYRCRDEQRFWELDRVDDRVYGRHSPLTSNAPASESLETLKNGAEAVPMVSIADIRVAQDELDGFDPERAEVQLPAPPQAPRVTSQPWLPHSLRELPDPLQPLRSPAGELHLDGQPSGLLLNGQDAPLWRADGLAFACAARERSSQTPGYWLWQADAGWRRLGEPPRPLADEVHTGGCELLALDADQLVFSTSLGHPSLSEGRYGALHSFSFAPLAVVAATDAQGLERWIEIPLATLQPLLALDAGHGACAAFRSAELYDGSHLHWQRQRMATDGRYAAYRCRIGDWTLPGEWLLDHRLDEQGERIALVAFADSPALAQRLAVVDVRARRLHYCDEALPGLHLQGFREGRIHLLCLRGRSLVHEHRPGRPAPPTRLQGCDFPLQAEEVALGLTDRAEETRPYYQQVTLEWLDGRWQARPSTRIATVTQHAQAASDYLLPAPAGGDSAYLFGFTTRYRREAAHAPHGGGWLLTASGCGIGDLAPPAIWSADGRYLALCRYLPRGAETDLKHDAWRLLLLDCQARTLRRFSESLGQQPLFESFEHDLQFSSLRDEDGDARGPRRRSVYRLEHLLQAPAQPLGAAGKQRWLPAEQQCWAHYWARQSVPVLAVAQP</sequence>
<evidence type="ECO:0000313" key="3">
    <source>
        <dbReference type="Proteomes" id="UP000293172"/>
    </source>
</evidence>
<feature type="transmembrane region" description="Helical" evidence="1">
    <location>
        <begin position="32"/>
        <end position="52"/>
    </location>
</feature>
<keyword evidence="1" id="KW-0812">Transmembrane</keyword>
<evidence type="ECO:0000256" key="1">
    <source>
        <dbReference type="SAM" id="Phobius"/>
    </source>
</evidence>
<evidence type="ECO:0000313" key="2">
    <source>
        <dbReference type="EMBL" id="TBU90252.1"/>
    </source>
</evidence>
<proteinExistence type="predicted"/>
<dbReference type="RefSeq" id="WP_131198424.1">
    <property type="nucleotide sequence ID" value="NZ_QJUL01000022.1"/>
</dbReference>
<feature type="transmembrane region" description="Helical" evidence="1">
    <location>
        <begin position="9"/>
        <end position="26"/>
    </location>
</feature>